<organism evidence="4 5">
    <name type="scientific">Achromobacter mucicolens</name>
    <dbReference type="NCBI Taxonomy" id="1389922"/>
    <lineage>
        <taxon>Bacteria</taxon>
        <taxon>Pseudomonadati</taxon>
        <taxon>Pseudomonadota</taxon>
        <taxon>Betaproteobacteria</taxon>
        <taxon>Burkholderiales</taxon>
        <taxon>Alcaligenaceae</taxon>
        <taxon>Achromobacter</taxon>
    </lineage>
</organism>
<keyword evidence="1" id="KW-0472">Membrane</keyword>
<comment type="caution">
    <text evidence="1">Lacks conserved residue(s) required for the propagation of feature annotation.</text>
</comment>
<gene>
    <name evidence="1 4" type="primary">lptD</name>
    <name evidence="4" type="ORF">LMG3415_05751</name>
</gene>
<dbReference type="Pfam" id="PF04453">
    <property type="entry name" value="LptD"/>
    <property type="match status" value="1"/>
</dbReference>
<comment type="subcellular location">
    <subcellularLocation>
        <location evidence="1">Cell outer membrane</location>
    </subcellularLocation>
</comment>
<dbReference type="EMBL" id="CADIKR010000011">
    <property type="protein sequence ID" value="CAB3923429.1"/>
    <property type="molecule type" value="Genomic_DNA"/>
</dbReference>
<reference evidence="4 5" key="1">
    <citation type="submission" date="2020-04" db="EMBL/GenBank/DDBJ databases">
        <authorList>
            <person name="De Canck E."/>
        </authorList>
    </citation>
    <scope>NUCLEOTIDE SEQUENCE [LARGE SCALE GENOMIC DNA]</scope>
    <source>
        <strain evidence="4 5">LMG 3415</strain>
    </source>
</reference>
<feature type="domain" description="LptD C-terminal" evidence="3">
    <location>
        <begin position="349"/>
        <end position="740"/>
    </location>
</feature>
<comment type="function">
    <text evidence="1">Together with LptE, is involved in the assembly of lipopolysaccharide (LPS) at the surface of the outer membrane.</text>
</comment>
<protein>
    <recommendedName>
        <fullName evidence="1">LPS-assembly protein LptD</fullName>
    </recommendedName>
</protein>
<comment type="caution">
    <text evidence="4">The sequence shown here is derived from an EMBL/GenBank/DDBJ whole genome shotgun (WGS) entry which is preliminary data.</text>
</comment>
<keyword evidence="1" id="KW-0998">Cell outer membrane</keyword>
<comment type="subunit">
    <text evidence="1">Component of the lipopolysaccharide transport and assembly complex. Interacts with LptE and LptA.</text>
</comment>
<keyword evidence="5" id="KW-1185">Reference proteome</keyword>
<accession>A0ABM8LMC1</accession>
<evidence type="ECO:0000313" key="4">
    <source>
        <dbReference type="EMBL" id="CAB3923429.1"/>
    </source>
</evidence>
<dbReference type="InterPro" id="IPR050218">
    <property type="entry name" value="LptD"/>
</dbReference>
<dbReference type="InterPro" id="IPR007543">
    <property type="entry name" value="LptD_C"/>
</dbReference>
<evidence type="ECO:0000256" key="2">
    <source>
        <dbReference type="SAM" id="MobiDB-lite"/>
    </source>
</evidence>
<dbReference type="HAMAP" id="MF_01411">
    <property type="entry name" value="LPS_assembly_LptD"/>
    <property type="match status" value="1"/>
</dbReference>
<dbReference type="Proteomes" id="UP000507140">
    <property type="component" value="Unassembled WGS sequence"/>
</dbReference>
<comment type="similarity">
    <text evidence="1">Belongs to the LptD family.</text>
</comment>
<evidence type="ECO:0000259" key="3">
    <source>
        <dbReference type="Pfam" id="PF04453"/>
    </source>
</evidence>
<name>A0ABM8LMC1_9BURK</name>
<proteinExistence type="inferred from homology"/>
<evidence type="ECO:0000313" key="5">
    <source>
        <dbReference type="Proteomes" id="UP000507140"/>
    </source>
</evidence>
<dbReference type="PANTHER" id="PTHR30189">
    <property type="entry name" value="LPS-ASSEMBLY PROTEIN"/>
    <property type="match status" value="1"/>
</dbReference>
<keyword evidence="1" id="KW-0732">Signal</keyword>
<dbReference type="PANTHER" id="PTHR30189:SF1">
    <property type="entry name" value="LPS-ASSEMBLY PROTEIN LPTD"/>
    <property type="match status" value="1"/>
</dbReference>
<feature type="region of interest" description="Disordered" evidence="2">
    <location>
        <begin position="77"/>
        <end position="100"/>
    </location>
</feature>
<sequence>MSEGQNWGNFDLANIRLGVVRGFSIIPARFRQHWRRVGVFVRLSHGHKGLFSFVRKVPWLILSVVSVAAGAAQAQSSPGAAASAPSVTSTPQLRTSPGLRMHRLPDESIPAFMEADTISGDPDYELNLTGNAQVRRIDGVIKGDAINYRKDTGKVDVRGNARMMRDGTLVTGPSATFNVDRYSGEVEKPNFWLGATGGFAVADHADIFSKSQMRLHTVTYSGCPCENPSWYIKANSVDIDFDENEGVARGGVLYFKDVPILASPYMTFPVKRERKSGFLIPTYGTTSQGGFDISIPYYFNLAPNYDLTVQPRYFSKRGTQLGGEFRYLGYGYSGIMDGTYLPNDDVTGTDRWMYWWRHQQQFSHGFYADWDIAKVSDDNYFRDISQLGLNQASTTYLPQRGRVGWVSNYWSAYAQVYKFQTLQDPDAPLVPPYNKEPEIYLRGSRYDVGGFDLDWTSTAVRFSMPEYGAALRAPDGDRFQTYPTISYPIVRPGWFITPKAGVNYTSYQTKWYGVDAQGLNGGTANGLPRSQSRTVPILSLDSGLIFERDTTLFGKSSTQTLEPRLYYLYVPYRDQSKIPVFDTSLADFSFTQAFEENIYSGGWDRIANANQLTAALTTRWLDADSGFERLSVGVAQRLYFEDQKVTLPLETPRTDVRSDFLVGVSAALTDTLNTDLAAQYNPYDNNWSRGLISARWSPQRLTTVAVAYRYQRDPQPGVFYQPQGQNQVSLAVQWPFSKRWYGVGRVDYSLRSGPSSTIANTTESPRVTQAIAGLEYKGDCCWVGRMVYQRYAVSAADTNSALFFQLELTGLGSLGTDPMSLLNRSIPGYTRVTPPAQAGTTFERYE</sequence>
<feature type="compositionally biased region" description="Low complexity" evidence="2">
    <location>
        <begin position="77"/>
        <end position="90"/>
    </location>
</feature>
<dbReference type="InterPro" id="IPR020889">
    <property type="entry name" value="LipoPS_assembly_LptD"/>
</dbReference>
<evidence type="ECO:0000256" key="1">
    <source>
        <dbReference type="HAMAP-Rule" id="MF_01411"/>
    </source>
</evidence>